<dbReference type="CDD" id="cd00177">
    <property type="entry name" value="START"/>
    <property type="match status" value="1"/>
</dbReference>
<dbReference type="InterPro" id="IPR051213">
    <property type="entry name" value="START_lipid_transfer"/>
</dbReference>
<evidence type="ECO:0000256" key="1">
    <source>
        <dbReference type="SAM" id="MobiDB-lite"/>
    </source>
</evidence>
<dbReference type="PANTHER" id="PTHR19308">
    <property type="entry name" value="PHOSPHATIDYLCHOLINE TRANSFER PROTEIN"/>
    <property type="match status" value="1"/>
</dbReference>
<feature type="compositionally biased region" description="Acidic residues" evidence="1">
    <location>
        <begin position="363"/>
        <end position="373"/>
    </location>
</feature>
<accession>A0ABN9QGY1</accession>
<dbReference type="InterPro" id="IPR023393">
    <property type="entry name" value="START-like_dom_sf"/>
</dbReference>
<evidence type="ECO:0000313" key="4">
    <source>
        <dbReference type="Proteomes" id="UP001189429"/>
    </source>
</evidence>
<feature type="region of interest" description="Disordered" evidence="1">
    <location>
        <begin position="295"/>
        <end position="373"/>
    </location>
</feature>
<protein>
    <recommendedName>
        <fullName evidence="2">START domain-containing protein</fullName>
    </recommendedName>
</protein>
<evidence type="ECO:0000313" key="3">
    <source>
        <dbReference type="EMBL" id="CAK0802583.1"/>
    </source>
</evidence>
<feature type="non-terminal residue" evidence="3">
    <location>
        <position position="1"/>
    </location>
</feature>
<dbReference type="Proteomes" id="UP001189429">
    <property type="component" value="Unassembled WGS sequence"/>
</dbReference>
<sequence>RVRVRVRACVCVCVCVCAGRDFRRRRRDRPRTSRAQAPACSVRPPLVDVKHRMPISLSEFELLLQKEAESCKGWDVPIDRKELKVAKTQSGPGVITLRAWATVPGVHAHVAFHLFYVAEERMKWDKVFAKQAIIGSGCQGSDILYSLLKPPVSTPRDFLQYRRIRLEKDGSILIMLRSAEHPDCPEESSAIRAESYISGYVLRQEWDGETPVLKIFLMSCSDIKGLIPKWIVNTIAPRKPGEWIESLRKAAVDFQQANPGMMGELQQTLQRFAEDNPFDFEAEDADSVSAVMSGLGDDRVEESRGPPSPKRATARAASSSMVQSTEQRTADPKSCRSEPRSSACVAKVEEEDHMKNIGKETEREDSDNEEIQE</sequence>
<name>A0ABN9QGY1_9DINO</name>
<feature type="compositionally biased region" description="Basic and acidic residues" evidence="1">
    <location>
        <begin position="347"/>
        <end position="362"/>
    </location>
</feature>
<keyword evidence="4" id="KW-1185">Reference proteome</keyword>
<gene>
    <name evidence="3" type="ORF">PCOR1329_LOCUS10056</name>
</gene>
<feature type="compositionally biased region" description="Basic and acidic residues" evidence="1">
    <location>
        <begin position="328"/>
        <end position="339"/>
    </location>
</feature>
<comment type="caution">
    <text evidence="3">The sequence shown here is derived from an EMBL/GenBank/DDBJ whole genome shotgun (WGS) entry which is preliminary data.</text>
</comment>
<organism evidence="3 4">
    <name type="scientific">Prorocentrum cordatum</name>
    <dbReference type="NCBI Taxonomy" id="2364126"/>
    <lineage>
        <taxon>Eukaryota</taxon>
        <taxon>Sar</taxon>
        <taxon>Alveolata</taxon>
        <taxon>Dinophyceae</taxon>
        <taxon>Prorocentrales</taxon>
        <taxon>Prorocentraceae</taxon>
        <taxon>Prorocentrum</taxon>
    </lineage>
</organism>
<dbReference type="Gene3D" id="3.30.530.20">
    <property type="match status" value="1"/>
</dbReference>
<dbReference type="SMART" id="SM00234">
    <property type="entry name" value="START"/>
    <property type="match status" value="1"/>
</dbReference>
<dbReference type="SUPFAM" id="SSF55961">
    <property type="entry name" value="Bet v1-like"/>
    <property type="match status" value="1"/>
</dbReference>
<dbReference type="PANTHER" id="PTHR19308:SF14">
    <property type="entry name" value="START DOMAIN-CONTAINING PROTEIN"/>
    <property type="match status" value="1"/>
</dbReference>
<evidence type="ECO:0000259" key="2">
    <source>
        <dbReference type="PROSITE" id="PS50848"/>
    </source>
</evidence>
<feature type="domain" description="START" evidence="2">
    <location>
        <begin position="55"/>
        <end position="256"/>
    </location>
</feature>
<dbReference type="InterPro" id="IPR002913">
    <property type="entry name" value="START_lipid-bd_dom"/>
</dbReference>
<dbReference type="EMBL" id="CAUYUJ010002836">
    <property type="protein sequence ID" value="CAK0802583.1"/>
    <property type="molecule type" value="Genomic_DNA"/>
</dbReference>
<feature type="compositionally biased region" description="Polar residues" evidence="1">
    <location>
        <begin position="316"/>
        <end position="327"/>
    </location>
</feature>
<dbReference type="PROSITE" id="PS50848">
    <property type="entry name" value="START"/>
    <property type="match status" value="1"/>
</dbReference>
<proteinExistence type="predicted"/>
<dbReference type="Pfam" id="PF01852">
    <property type="entry name" value="START"/>
    <property type="match status" value="1"/>
</dbReference>
<reference evidence="3" key="1">
    <citation type="submission" date="2023-10" db="EMBL/GenBank/DDBJ databases">
        <authorList>
            <person name="Chen Y."/>
            <person name="Shah S."/>
            <person name="Dougan E. K."/>
            <person name="Thang M."/>
            <person name="Chan C."/>
        </authorList>
    </citation>
    <scope>NUCLEOTIDE SEQUENCE [LARGE SCALE GENOMIC DNA]</scope>
</reference>